<dbReference type="AlphaFoldDB" id="A0A6A6D8N2"/>
<evidence type="ECO:0000313" key="3">
    <source>
        <dbReference type="Proteomes" id="UP000800200"/>
    </source>
</evidence>
<reference evidence="2" key="1">
    <citation type="journal article" date="2020" name="Stud. Mycol.">
        <title>101 Dothideomycetes genomes: a test case for predicting lifestyles and emergence of pathogens.</title>
        <authorList>
            <person name="Haridas S."/>
            <person name="Albert R."/>
            <person name="Binder M."/>
            <person name="Bloem J."/>
            <person name="Labutti K."/>
            <person name="Salamov A."/>
            <person name="Andreopoulos B."/>
            <person name="Baker S."/>
            <person name="Barry K."/>
            <person name="Bills G."/>
            <person name="Bluhm B."/>
            <person name="Cannon C."/>
            <person name="Castanera R."/>
            <person name="Culley D."/>
            <person name="Daum C."/>
            <person name="Ezra D."/>
            <person name="Gonzalez J."/>
            <person name="Henrissat B."/>
            <person name="Kuo A."/>
            <person name="Liang C."/>
            <person name="Lipzen A."/>
            <person name="Lutzoni F."/>
            <person name="Magnuson J."/>
            <person name="Mondo S."/>
            <person name="Nolan M."/>
            <person name="Ohm R."/>
            <person name="Pangilinan J."/>
            <person name="Park H.-J."/>
            <person name="Ramirez L."/>
            <person name="Alfaro M."/>
            <person name="Sun H."/>
            <person name="Tritt A."/>
            <person name="Yoshinaga Y."/>
            <person name="Zwiers L.-H."/>
            <person name="Turgeon B."/>
            <person name="Goodwin S."/>
            <person name="Spatafora J."/>
            <person name="Crous P."/>
            <person name="Grigoriev I."/>
        </authorList>
    </citation>
    <scope>NUCLEOTIDE SEQUENCE</scope>
    <source>
        <strain evidence="2">CBS 207.26</strain>
    </source>
</reference>
<sequence>MPRQPAALLTHPDLELGRQRRDVLATHGKALFGRQPVDGTLGIKDRVDPPHRLGREWCASDLGELEQFAPAMGPARCLGDRAGLASCFVEIVEPGISVRLQDPRVSGQVPVRVLGCAVPRIPEHRRRWCRPGKGPVVAHIGPEAGRDGLAAGHEWDGGVVAMQAFRRQDMGIDPRHQRRQHGRAGADPVGHGGDAQFNPFAGKGLALAVQRQVLAELGLQDHRQQVRPGPPAGDGVEWCRWLCDGLAGAATEPLPHGLDHLPAPGHHLERLRDILTQLGQLAAAAGAGRRQGRANGLAARREAGAIAAPLLAGLVPGLGRVLAGGRDQLVELEFQLVEQLAAALGGGAEPVMLELGDQQLEMRHHRLGARDTRLGLAARQLFGRKGGAQGGDIIGQGVRRGCHAVDGITDPRLAGSRNACRSALSRDLRAPCPLWVPPVDPVEHVGQLRTRDRHRAIRGRGPDESASFQSLGVERHAEPIMPDDFNQVAATAPKNVEITGMRIAPERLLCLQRQAIHAAPHVGMAHRQPDPDTGGNRDHPRSAAMIRRNAAVLIASSTRITVPSGKATSIRGEAAGAASARDVGVGRSVATCSGMNIGAGSATSTPCRACLRQAHSTLRLTSCRRATSTKHAPGRSASATIRNLSAARHCRRRSTPLMISMSQAAPVLNNAPTSVDKIRRQVQPQAGRRPSAEGYARSSPSDGKAARHRYAWEEELSDSAYHQPAQRGEAAESGRTADRGGSVRRGRPARVIAVDSSVLIAILRREPEARMPSCTSSPGPACMWWHRTGSRRRQPGKRSGVWQGASPGRAQPWRLRFLCPGQVLEPAPALRGQ</sequence>
<keyword evidence="3" id="KW-1185">Reference proteome</keyword>
<dbReference type="Proteomes" id="UP000800200">
    <property type="component" value="Unassembled WGS sequence"/>
</dbReference>
<gene>
    <name evidence="2" type="ORF">K469DRAFT_686407</name>
</gene>
<evidence type="ECO:0000256" key="1">
    <source>
        <dbReference type="SAM" id="MobiDB-lite"/>
    </source>
</evidence>
<evidence type="ECO:0000313" key="2">
    <source>
        <dbReference type="EMBL" id="KAF2174632.1"/>
    </source>
</evidence>
<protein>
    <submittedName>
        <fullName evidence="2">Uncharacterized protein</fullName>
    </submittedName>
</protein>
<accession>A0A6A6D8N2</accession>
<proteinExistence type="predicted"/>
<name>A0A6A6D8N2_9PEZI</name>
<feature type="compositionally biased region" description="Basic and acidic residues" evidence="1">
    <location>
        <begin position="729"/>
        <end position="738"/>
    </location>
</feature>
<organism evidence="2 3">
    <name type="scientific">Zopfia rhizophila CBS 207.26</name>
    <dbReference type="NCBI Taxonomy" id="1314779"/>
    <lineage>
        <taxon>Eukaryota</taxon>
        <taxon>Fungi</taxon>
        <taxon>Dikarya</taxon>
        <taxon>Ascomycota</taxon>
        <taxon>Pezizomycotina</taxon>
        <taxon>Dothideomycetes</taxon>
        <taxon>Dothideomycetes incertae sedis</taxon>
        <taxon>Zopfiaceae</taxon>
        <taxon>Zopfia</taxon>
    </lineage>
</organism>
<feature type="region of interest" description="Disordered" evidence="1">
    <location>
        <begin position="668"/>
        <end position="745"/>
    </location>
</feature>
<dbReference type="EMBL" id="ML994805">
    <property type="protein sequence ID" value="KAF2174632.1"/>
    <property type="molecule type" value="Genomic_DNA"/>
</dbReference>